<accession>A0ACB7TCV9</accession>
<name>A0ACB7TCV9_HYAAI</name>
<proteinExistence type="predicted"/>
<keyword evidence="2" id="KW-1185">Reference proteome</keyword>
<protein>
    <submittedName>
        <fullName evidence="1">Uncharacterized protein</fullName>
    </submittedName>
</protein>
<sequence>MGPRRFVKTCNSGRKSCREKVTIFKAPNDPEHLQAWAAAIPRGGRQLTSKDCVCEKHFTSDMIRRDKYYGELQGEVTLDHPKRPRLLPDTVPNIFVPSPTSLIPPKKKHALQEASPKSSHDATKRSRMSLYDKPGMSLAATEPAANVSDVDNSRENTRESQVGRLHACAACEVNELEEHTVSAFTLRSHSMHWHQ</sequence>
<dbReference type="EMBL" id="CM023481">
    <property type="protein sequence ID" value="KAH6944770.1"/>
    <property type="molecule type" value="Genomic_DNA"/>
</dbReference>
<organism evidence="1 2">
    <name type="scientific">Hyalomma asiaticum</name>
    <name type="common">Tick</name>
    <dbReference type="NCBI Taxonomy" id="266040"/>
    <lineage>
        <taxon>Eukaryota</taxon>
        <taxon>Metazoa</taxon>
        <taxon>Ecdysozoa</taxon>
        <taxon>Arthropoda</taxon>
        <taxon>Chelicerata</taxon>
        <taxon>Arachnida</taxon>
        <taxon>Acari</taxon>
        <taxon>Parasitiformes</taxon>
        <taxon>Ixodida</taxon>
        <taxon>Ixodoidea</taxon>
        <taxon>Ixodidae</taxon>
        <taxon>Hyalomminae</taxon>
        <taxon>Hyalomma</taxon>
    </lineage>
</organism>
<evidence type="ECO:0000313" key="2">
    <source>
        <dbReference type="Proteomes" id="UP000821845"/>
    </source>
</evidence>
<reference evidence="1" key="1">
    <citation type="submission" date="2020-05" db="EMBL/GenBank/DDBJ databases">
        <title>Large-scale comparative analyses of tick genomes elucidate their genetic diversity and vector capacities.</title>
        <authorList>
            <person name="Jia N."/>
            <person name="Wang J."/>
            <person name="Shi W."/>
            <person name="Du L."/>
            <person name="Sun Y."/>
            <person name="Zhan W."/>
            <person name="Jiang J."/>
            <person name="Wang Q."/>
            <person name="Zhang B."/>
            <person name="Ji P."/>
            <person name="Sakyi L.B."/>
            <person name="Cui X."/>
            <person name="Yuan T."/>
            <person name="Jiang B."/>
            <person name="Yang W."/>
            <person name="Lam T.T.-Y."/>
            <person name="Chang Q."/>
            <person name="Ding S."/>
            <person name="Wang X."/>
            <person name="Zhu J."/>
            <person name="Ruan X."/>
            <person name="Zhao L."/>
            <person name="Wei J."/>
            <person name="Que T."/>
            <person name="Du C."/>
            <person name="Cheng J."/>
            <person name="Dai P."/>
            <person name="Han X."/>
            <person name="Huang E."/>
            <person name="Gao Y."/>
            <person name="Liu J."/>
            <person name="Shao H."/>
            <person name="Ye R."/>
            <person name="Li L."/>
            <person name="Wei W."/>
            <person name="Wang X."/>
            <person name="Wang C."/>
            <person name="Yang T."/>
            <person name="Huo Q."/>
            <person name="Li W."/>
            <person name="Guo W."/>
            <person name="Chen H."/>
            <person name="Zhou L."/>
            <person name="Ni X."/>
            <person name="Tian J."/>
            <person name="Zhou Y."/>
            <person name="Sheng Y."/>
            <person name="Liu T."/>
            <person name="Pan Y."/>
            <person name="Xia L."/>
            <person name="Li J."/>
            <person name="Zhao F."/>
            <person name="Cao W."/>
        </authorList>
    </citation>
    <scope>NUCLEOTIDE SEQUENCE</scope>
    <source>
        <strain evidence="1">Hyas-2018</strain>
    </source>
</reference>
<comment type="caution">
    <text evidence="1">The sequence shown here is derived from an EMBL/GenBank/DDBJ whole genome shotgun (WGS) entry which is preliminary data.</text>
</comment>
<evidence type="ECO:0000313" key="1">
    <source>
        <dbReference type="EMBL" id="KAH6944770.1"/>
    </source>
</evidence>
<dbReference type="Proteomes" id="UP000821845">
    <property type="component" value="Chromosome 1"/>
</dbReference>
<gene>
    <name evidence="1" type="ORF">HPB50_004974</name>
</gene>